<evidence type="ECO:0000256" key="7">
    <source>
        <dbReference type="RuleBase" id="RU003557"/>
    </source>
</evidence>
<dbReference type="GO" id="GO:0010124">
    <property type="term" value="P:phenylacetate catabolic process"/>
    <property type="evidence" value="ECO:0007669"/>
    <property type="project" value="TreeGrafter"/>
</dbReference>
<comment type="caution">
    <text evidence="10">The sequence shown here is derived from an EMBL/GenBank/DDBJ whole genome shotgun (WGS) entry which is preliminary data.</text>
</comment>
<dbReference type="PIRSF" id="PIRSF000429">
    <property type="entry name" value="Ac-CoA_Ac_transf"/>
    <property type="match status" value="1"/>
</dbReference>
<name>A0A7X7R6V2_9RHOO</name>
<keyword evidence="3 7" id="KW-0808">Transferase</keyword>
<evidence type="ECO:0000256" key="2">
    <source>
        <dbReference type="ARBA" id="ARBA00010982"/>
    </source>
</evidence>
<evidence type="ECO:0000313" key="10">
    <source>
        <dbReference type="EMBL" id="NLF52859.1"/>
    </source>
</evidence>
<evidence type="ECO:0000256" key="5">
    <source>
        <dbReference type="ARBA" id="ARBA00024073"/>
    </source>
</evidence>
<dbReference type="Gene3D" id="3.40.47.10">
    <property type="match status" value="1"/>
</dbReference>
<feature type="active site" description="Proton acceptor" evidence="6">
    <location>
        <position position="356"/>
    </location>
</feature>
<sequence>MLDAYLYGGLRSPIGRHAGKLAPVRPDDLVATVMRELLARSAFEAADVEDVILGCAAQAGEDSRNVARHAALLAGLPTEVAGQTVNRLCGSGLAAVIDSARAVSCGEGELYVAGGVESMSRAPFVVAKAESAWSRDFKVFDTTIGARFPNPRIVEQFGNDSMPETGDNIAAEFGIDREAADRFAAASQARYAAAKADGFYADEILPIEVPTGRRTPPILVADDEHPRPESSFESLSGLKPLFAGGVVTAGNASGINDGAAALLVGSAAAGERAGAKPMARILAGAVAGVAPRIMGVGPAYAIPKALARAGLTLADMDVIEINEAFAPQVLGCLRLLDVAFDDARVNPNGGAIAIGHPLGASGARIALSAARELHRRQGRYAVVSLCIGVGHGIAMVIERV</sequence>
<evidence type="ECO:0000256" key="3">
    <source>
        <dbReference type="ARBA" id="ARBA00022679"/>
    </source>
</evidence>
<evidence type="ECO:0000256" key="6">
    <source>
        <dbReference type="PIRSR" id="PIRSR000429-1"/>
    </source>
</evidence>
<accession>A0A7X7R6V2</accession>
<feature type="active site" description="Proton acceptor" evidence="6">
    <location>
        <position position="386"/>
    </location>
</feature>
<evidence type="ECO:0000256" key="1">
    <source>
        <dbReference type="ARBA" id="ARBA00005189"/>
    </source>
</evidence>
<dbReference type="Pfam" id="PF00108">
    <property type="entry name" value="Thiolase_N"/>
    <property type="match status" value="1"/>
</dbReference>
<dbReference type="PANTHER" id="PTHR43853:SF2">
    <property type="entry name" value="3-OXOADIPYL-COA_3-OXO-5,6-DEHYDROSUBERYL-COA THIOLASE"/>
    <property type="match status" value="1"/>
</dbReference>
<proteinExistence type="inferred from homology"/>
<dbReference type="EMBL" id="JAAYYV010000008">
    <property type="protein sequence ID" value="NLF52859.1"/>
    <property type="molecule type" value="Genomic_DNA"/>
</dbReference>
<dbReference type="InterPro" id="IPR020617">
    <property type="entry name" value="Thiolase_C"/>
</dbReference>
<dbReference type="GO" id="GO:0003988">
    <property type="term" value="F:acetyl-CoA C-acyltransferase activity"/>
    <property type="evidence" value="ECO:0007669"/>
    <property type="project" value="UniProtKB-EC"/>
</dbReference>
<dbReference type="GO" id="GO:0005737">
    <property type="term" value="C:cytoplasm"/>
    <property type="evidence" value="ECO:0007669"/>
    <property type="project" value="UniProtKB-ARBA"/>
</dbReference>
<dbReference type="InterPro" id="IPR020615">
    <property type="entry name" value="Thiolase_acyl_enz_int_AS"/>
</dbReference>
<evidence type="ECO:0000259" key="9">
    <source>
        <dbReference type="Pfam" id="PF02803"/>
    </source>
</evidence>
<dbReference type="InterPro" id="IPR016039">
    <property type="entry name" value="Thiolase-like"/>
</dbReference>
<evidence type="ECO:0000259" key="8">
    <source>
        <dbReference type="Pfam" id="PF00108"/>
    </source>
</evidence>
<dbReference type="SUPFAM" id="SSF53901">
    <property type="entry name" value="Thiolase-like"/>
    <property type="match status" value="2"/>
</dbReference>
<dbReference type="InterPro" id="IPR002155">
    <property type="entry name" value="Thiolase"/>
</dbReference>
<dbReference type="EC" id="2.3.1.16" evidence="5"/>
<dbReference type="PANTHER" id="PTHR43853">
    <property type="entry name" value="3-KETOACYL-COA THIOLASE, PEROXISOMAL"/>
    <property type="match status" value="1"/>
</dbReference>
<dbReference type="FunFam" id="3.40.47.10:FF:000010">
    <property type="entry name" value="Acetyl-CoA acetyltransferase (Thiolase)"/>
    <property type="match status" value="1"/>
</dbReference>
<dbReference type="PROSITE" id="PS00098">
    <property type="entry name" value="THIOLASE_1"/>
    <property type="match status" value="1"/>
</dbReference>
<feature type="domain" description="Thiolase C-terminal" evidence="9">
    <location>
        <begin position="276"/>
        <end position="399"/>
    </location>
</feature>
<gene>
    <name evidence="10" type="ORF">GX576_00370</name>
</gene>
<dbReference type="AlphaFoldDB" id="A0A7X7R6V2"/>
<dbReference type="InterPro" id="IPR020610">
    <property type="entry name" value="Thiolase_AS"/>
</dbReference>
<dbReference type="PROSITE" id="PS00737">
    <property type="entry name" value="THIOLASE_2"/>
    <property type="match status" value="1"/>
</dbReference>
<dbReference type="CDD" id="cd00751">
    <property type="entry name" value="thiolase"/>
    <property type="match status" value="1"/>
</dbReference>
<dbReference type="InterPro" id="IPR050215">
    <property type="entry name" value="Thiolase-like_sf_Thiolase"/>
</dbReference>
<keyword evidence="4 7" id="KW-0012">Acyltransferase</keyword>
<dbReference type="NCBIfam" id="NF006001">
    <property type="entry name" value="PRK08131.1"/>
    <property type="match status" value="1"/>
</dbReference>
<feature type="active site" description="Acyl-thioester intermediate" evidence="6">
    <location>
        <position position="89"/>
    </location>
</feature>
<feature type="domain" description="Thiolase N-terminal" evidence="8">
    <location>
        <begin position="9"/>
        <end position="266"/>
    </location>
</feature>
<evidence type="ECO:0000256" key="4">
    <source>
        <dbReference type="ARBA" id="ARBA00023315"/>
    </source>
</evidence>
<dbReference type="PROSITE" id="PS00099">
    <property type="entry name" value="THIOLASE_3"/>
    <property type="match status" value="1"/>
</dbReference>
<dbReference type="Pfam" id="PF02803">
    <property type="entry name" value="Thiolase_C"/>
    <property type="match status" value="1"/>
</dbReference>
<reference evidence="10 11" key="1">
    <citation type="journal article" date="2020" name="Biotechnol. Biofuels">
        <title>New insights from the biogas microbiome by comprehensive genome-resolved metagenomics of nearly 1600 species originating from multiple anaerobic digesters.</title>
        <authorList>
            <person name="Campanaro S."/>
            <person name="Treu L."/>
            <person name="Rodriguez-R L.M."/>
            <person name="Kovalovszki A."/>
            <person name="Ziels R.M."/>
            <person name="Maus I."/>
            <person name="Zhu X."/>
            <person name="Kougias P.G."/>
            <person name="Basile A."/>
            <person name="Luo G."/>
            <person name="Schluter A."/>
            <person name="Konstantinidis K.T."/>
            <person name="Angelidaki I."/>
        </authorList>
    </citation>
    <scope>NUCLEOTIDE SEQUENCE [LARGE SCALE GENOMIC DNA]</scope>
    <source>
        <strain evidence="10">AS06rmzACSIP_256</strain>
    </source>
</reference>
<dbReference type="InterPro" id="IPR020613">
    <property type="entry name" value="Thiolase_CS"/>
</dbReference>
<evidence type="ECO:0000313" key="11">
    <source>
        <dbReference type="Proteomes" id="UP000536534"/>
    </source>
</evidence>
<organism evidence="10 11">
    <name type="scientific">Thauera phenolivorans</name>
    <dbReference type="NCBI Taxonomy" id="1792543"/>
    <lineage>
        <taxon>Bacteria</taxon>
        <taxon>Pseudomonadati</taxon>
        <taxon>Pseudomonadota</taxon>
        <taxon>Betaproteobacteria</taxon>
        <taxon>Rhodocyclales</taxon>
        <taxon>Zoogloeaceae</taxon>
        <taxon>Thauera</taxon>
    </lineage>
</organism>
<comment type="pathway">
    <text evidence="1">Lipid metabolism.</text>
</comment>
<dbReference type="NCBIfam" id="TIGR01930">
    <property type="entry name" value="AcCoA-C-Actrans"/>
    <property type="match status" value="1"/>
</dbReference>
<comment type="similarity">
    <text evidence="2 7">Belongs to the thiolase-like superfamily. Thiolase family.</text>
</comment>
<dbReference type="InterPro" id="IPR020616">
    <property type="entry name" value="Thiolase_N"/>
</dbReference>
<dbReference type="GO" id="GO:0006635">
    <property type="term" value="P:fatty acid beta-oxidation"/>
    <property type="evidence" value="ECO:0007669"/>
    <property type="project" value="TreeGrafter"/>
</dbReference>
<dbReference type="Proteomes" id="UP000536534">
    <property type="component" value="Unassembled WGS sequence"/>
</dbReference>
<protein>
    <recommendedName>
        <fullName evidence="5">acetyl-CoA C-acyltransferase</fullName>
        <ecNumber evidence="5">2.3.1.16</ecNumber>
    </recommendedName>
</protein>